<reference evidence="2 3" key="1">
    <citation type="submission" date="2015-11" db="EMBL/GenBank/DDBJ databases">
        <authorList>
            <person name="Lin W."/>
        </authorList>
    </citation>
    <scope>NUCLEOTIDE SEQUENCE [LARGE SCALE GENOMIC DNA]</scope>
    <source>
        <strain evidence="2 3">HCH-1</strain>
    </source>
</reference>
<protein>
    <recommendedName>
        <fullName evidence="4">Periplasmic heavy metal sensor</fullName>
    </recommendedName>
</protein>
<dbReference type="RefSeq" id="WP_085052476.1">
    <property type="nucleotide sequence ID" value="NZ_LNQR01000067.1"/>
</dbReference>
<feature type="signal peptide" evidence="1">
    <location>
        <begin position="1"/>
        <end position="22"/>
    </location>
</feature>
<name>A0ABR5SG34_9BACT</name>
<sequence length="155" mass="17857">MKKSAAVIVVLCLMMFAVTCNAETEKQNTDRKMHNHEQFKTAKRQHLLKALDLDKETSAKLTAVLDSYDTKRHDAKKSMKDNIKDLREAVKNKKGDAIKDLLGKLESNHAAFKALMESEKTEIKGILSEEQQARYILFMVDFHKKLRKSMHRNNP</sequence>
<evidence type="ECO:0000313" key="3">
    <source>
        <dbReference type="Proteomes" id="UP000060487"/>
    </source>
</evidence>
<keyword evidence="3" id="KW-1185">Reference proteome</keyword>
<evidence type="ECO:0000256" key="1">
    <source>
        <dbReference type="SAM" id="SignalP"/>
    </source>
</evidence>
<accession>A0ABR5SG34</accession>
<dbReference type="Gene3D" id="1.20.120.1490">
    <property type="match status" value="1"/>
</dbReference>
<keyword evidence="1" id="KW-0732">Signal</keyword>
<comment type="caution">
    <text evidence="2">The sequence shown here is derived from an EMBL/GenBank/DDBJ whole genome shotgun (WGS) entry which is preliminary data.</text>
</comment>
<evidence type="ECO:0008006" key="4">
    <source>
        <dbReference type="Google" id="ProtNLM"/>
    </source>
</evidence>
<feature type="chain" id="PRO_5046500186" description="Periplasmic heavy metal sensor" evidence="1">
    <location>
        <begin position="23"/>
        <end position="155"/>
    </location>
</feature>
<organism evidence="2 3">
    <name type="scientific">Candidatus Magnetominusculus xianensis</name>
    <dbReference type="NCBI Taxonomy" id="1748249"/>
    <lineage>
        <taxon>Bacteria</taxon>
        <taxon>Pseudomonadati</taxon>
        <taxon>Nitrospirota</taxon>
        <taxon>Nitrospiria</taxon>
        <taxon>Nitrospirales</taxon>
        <taxon>Nitrospiraceae</taxon>
        <taxon>Candidatus Magnetominusculus</taxon>
    </lineage>
</organism>
<evidence type="ECO:0000313" key="2">
    <source>
        <dbReference type="EMBL" id="KWT84931.1"/>
    </source>
</evidence>
<gene>
    <name evidence="2" type="ORF">ASN18_1861</name>
</gene>
<dbReference type="Proteomes" id="UP000060487">
    <property type="component" value="Unassembled WGS sequence"/>
</dbReference>
<dbReference type="EMBL" id="LNQR01000067">
    <property type="protein sequence ID" value="KWT84931.1"/>
    <property type="molecule type" value="Genomic_DNA"/>
</dbReference>
<proteinExistence type="predicted"/>